<reference evidence="1 2" key="1">
    <citation type="journal article" date="2019" name="Int. J. Syst. Evol. Microbiol.">
        <title>The Global Catalogue of Microorganisms (GCM) 10K type strain sequencing project: providing services to taxonomists for standard genome sequencing and annotation.</title>
        <authorList>
            <consortium name="The Broad Institute Genomics Platform"/>
            <consortium name="The Broad Institute Genome Sequencing Center for Infectious Disease"/>
            <person name="Wu L."/>
            <person name="Ma J."/>
        </authorList>
    </citation>
    <scope>NUCLEOTIDE SEQUENCE [LARGE SCALE GENOMIC DNA]</scope>
    <source>
        <strain evidence="1 2">JCM 11269</strain>
    </source>
</reference>
<evidence type="ECO:0000313" key="2">
    <source>
        <dbReference type="Proteomes" id="UP001501072"/>
    </source>
</evidence>
<organism evidence="1 2">
    <name type="scientific">Streptomyces thermogriseus</name>
    <dbReference type="NCBI Taxonomy" id="75292"/>
    <lineage>
        <taxon>Bacteria</taxon>
        <taxon>Bacillati</taxon>
        <taxon>Actinomycetota</taxon>
        <taxon>Actinomycetes</taxon>
        <taxon>Kitasatosporales</taxon>
        <taxon>Streptomycetaceae</taxon>
        <taxon>Streptomyces</taxon>
    </lineage>
</organism>
<dbReference type="Proteomes" id="UP001501072">
    <property type="component" value="Unassembled WGS sequence"/>
</dbReference>
<accession>A0ABN1T5Y1</accession>
<evidence type="ECO:0000313" key="1">
    <source>
        <dbReference type="EMBL" id="GAA1015766.1"/>
    </source>
</evidence>
<keyword evidence="2" id="KW-1185">Reference proteome</keyword>
<dbReference type="EMBL" id="BAAAHU010000069">
    <property type="protein sequence ID" value="GAA1015766.1"/>
    <property type="molecule type" value="Genomic_DNA"/>
</dbReference>
<comment type="caution">
    <text evidence="1">The sequence shown here is derived from an EMBL/GenBank/DDBJ whole genome shotgun (WGS) entry which is preliminary data.</text>
</comment>
<sequence length="302" mass="33546">MTSGSTSATDSMSEDPESGLLMVPAAEAQFSVGVALWDDADDVYRSFVRHSLRDGWEKSLLRATVAGRFEKQTFLPAVVQLVPRPDNEYNPKAISVSAPPSLGGTDHERHMGCLYERNLVSLGGPLRSLAFLSEGPVGCHALVEVDEVDERWTDVDEEFDGRLCVRGARRLYSFGSLRLRLPWWEDLQAMTVAHARSVRPDLILPFIGHWSPYREGAHEELLRRTGQKEFPVTLRVQGDRLLACCEDLELSVLVPSGRDFFDRTMRQVQDMDGTATALAEEHRGALKVFIEDSSPAGSSSGR</sequence>
<dbReference type="RefSeq" id="WP_067399783.1">
    <property type="nucleotide sequence ID" value="NZ_BAAAHU010000069.1"/>
</dbReference>
<name>A0ABN1T5Y1_9ACTN</name>
<proteinExistence type="predicted"/>
<gene>
    <name evidence="1" type="ORF">GCM10009564_49170</name>
</gene>
<protein>
    <submittedName>
        <fullName evidence="1">Uncharacterized protein</fullName>
    </submittedName>
</protein>